<proteinExistence type="predicted"/>
<dbReference type="Pfam" id="PF12779">
    <property type="entry name" value="WXXGXW"/>
    <property type="match status" value="1"/>
</dbReference>
<dbReference type="OrthoDB" id="121499at2"/>
<evidence type="ECO:0000256" key="1">
    <source>
        <dbReference type="SAM" id="SignalP"/>
    </source>
</evidence>
<dbReference type="EMBL" id="FNYE01000042">
    <property type="protein sequence ID" value="SEK08969.1"/>
    <property type="molecule type" value="Genomic_DNA"/>
</dbReference>
<dbReference type="AlphaFoldDB" id="A0A1H7E4U3"/>
<accession>A0A1H7E4U3</accession>
<evidence type="ECO:0000313" key="3">
    <source>
        <dbReference type="Proteomes" id="UP000198866"/>
    </source>
</evidence>
<evidence type="ECO:0000313" key="2">
    <source>
        <dbReference type="EMBL" id="SEK08969.1"/>
    </source>
</evidence>
<protein>
    <submittedName>
        <fullName evidence="2">YXWGXW repeat-containing protein</fullName>
    </submittedName>
</protein>
<name>A0A1H7E4U3_9BURK</name>
<dbReference type="Proteomes" id="UP000198866">
    <property type="component" value="Unassembled WGS sequence"/>
</dbReference>
<keyword evidence="3" id="KW-1185">Reference proteome</keyword>
<gene>
    <name evidence="2" type="ORF">SAMN05192539_104264</name>
</gene>
<dbReference type="RefSeq" id="WP_090873129.1">
    <property type="nucleotide sequence ID" value="NZ_FNYE01000042.1"/>
</dbReference>
<keyword evidence="1" id="KW-0732">Signal</keyword>
<feature type="chain" id="PRO_5011679953" evidence="1">
    <location>
        <begin position="26"/>
        <end position="112"/>
    </location>
</feature>
<reference evidence="3" key="1">
    <citation type="submission" date="2016-10" db="EMBL/GenBank/DDBJ databases">
        <authorList>
            <person name="Varghese N."/>
            <person name="Submissions S."/>
        </authorList>
    </citation>
    <scope>NUCLEOTIDE SEQUENCE [LARGE SCALE GENOMIC DNA]</scope>
    <source>
        <strain evidence="3">LMG 26031</strain>
    </source>
</reference>
<organism evidence="2 3">
    <name type="scientific">Paraburkholderia diazotrophica</name>
    <dbReference type="NCBI Taxonomy" id="667676"/>
    <lineage>
        <taxon>Bacteria</taxon>
        <taxon>Pseudomonadati</taxon>
        <taxon>Pseudomonadota</taxon>
        <taxon>Betaproteobacteria</taxon>
        <taxon>Burkholderiales</taxon>
        <taxon>Burkholderiaceae</taxon>
        <taxon>Paraburkholderia</taxon>
    </lineage>
</organism>
<dbReference type="STRING" id="667676.SAMN05192539_104264"/>
<feature type="signal peptide" evidence="1">
    <location>
        <begin position="1"/>
        <end position="25"/>
    </location>
</feature>
<dbReference type="InterPro" id="IPR024447">
    <property type="entry name" value="YXWGXW_rpt"/>
</dbReference>
<sequence>MTKIILAASLGLLLAGALLPASANAADKSLIVVEQAPPLARHERAPKPRRGYVWVEGYWTFRGKHYAWQKGRWVLARPGYEYQQARWVKVPGGWELRQGGWRRPPEAPLQPQ</sequence>